<proteinExistence type="predicted"/>
<sequence>MENSNNKDIQPVLQQYDCSTLREWLNQKLSRQYAARDFAIRADAMVQQHRANAKIDLLQELIAELPPVA</sequence>
<reference evidence="1" key="1">
    <citation type="submission" date="2020-04" db="EMBL/GenBank/DDBJ databases">
        <authorList>
            <person name="Chiriac C."/>
            <person name="Salcher M."/>
            <person name="Ghai R."/>
            <person name="Kavagutti S V."/>
        </authorList>
    </citation>
    <scope>NUCLEOTIDE SEQUENCE</scope>
</reference>
<gene>
    <name evidence="1" type="ORF">UFOVP402_45</name>
</gene>
<protein>
    <submittedName>
        <fullName evidence="1">Uncharacterized protein</fullName>
    </submittedName>
</protein>
<dbReference type="EMBL" id="LR796374">
    <property type="protein sequence ID" value="CAB4140585.1"/>
    <property type="molecule type" value="Genomic_DNA"/>
</dbReference>
<name>A0A6J5M0Y6_9CAUD</name>
<accession>A0A6J5M0Y6</accession>
<organism evidence="1">
    <name type="scientific">uncultured Caudovirales phage</name>
    <dbReference type="NCBI Taxonomy" id="2100421"/>
    <lineage>
        <taxon>Viruses</taxon>
        <taxon>Duplodnaviria</taxon>
        <taxon>Heunggongvirae</taxon>
        <taxon>Uroviricota</taxon>
        <taxon>Caudoviricetes</taxon>
        <taxon>Peduoviridae</taxon>
        <taxon>Maltschvirus</taxon>
        <taxon>Maltschvirus maltsch</taxon>
    </lineage>
</organism>
<evidence type="ECO:0000313" key="1">
    <source>
        <dbReference type="EMBL" id="CAB4140585.1"/>
    </source>
</evidence>